<dbReference type="InterPro" id="IPR023346">
    <property type="entry name" value="Lysozyme-like_dom_sf"/>
</dbReference>
<name>A0A1M7JRG1_9PSED</name>
<organism evidence="1 2">
    <name type="scientific">Pseudomonas asturiensis</name>
    <dbReference type="NCBI Taxonomy" id="1190415"/>
    <lineage>
        <taxon>Bacteria</taxon>
        <taxon>Pseudomonadati</taxon>
        <taxon>Pseudomonadota</taxon>
        <taxon>Gammaproteobacteria</taxon>
        <taxon>Pseudomonadales</taxon>
        <taxon>Pseudomonadaceae</taxon>
        <taxon>Pseudomonas</taxon>
    </lineage>
</organism>
<evidence type="ECO:0000313" key="2">
    <source>
        <dbReference type="Proteomes" id="UP000183983"/>
    </source>
</evidence>
<dbReference type="STRING" id="1190415.SAMN05216593_101512"/>
<dbReference type="SUPFAM" id="SSF53955">
    <property type="entry name" value="Lysozyme-like"/>
    <property type="match status" value="1"/>
</dbReference>
<gene>
    <name evidence="1" type="ORF">SAMN05216593_101512</name>
</gene>
<protein>
    <submittedName>
        <fullName evidence="1">Muramidase (Phage lambda lysozyme)</fullName>
    </submittedName>
</protein>
<dbReference type="AlphaFoldDB" id="A0A1M7JRG1"/>
<dbReference type="OrthoDB" id="8660079at2"/>
<dbReference type="EMBL" id="FRDA01000001">
    <property type="protein sequence ID" value="SHM55659.1"/>
    <property type="molecule type" value="Genomic_DNA"/>
</dbReference>
<dbReference type="Proteomes" id="UP000183983">
    <property type="component" value="Unassembled WGS sequence"/>
</dbReference>
<sequence length="167" mass="18575">MPVITAAEAGGQNVLAFLDMLAFAEGTSTSPHTFDDGYDVVVGGFNSPNTFNDYSEHPEHPDVLVTVNSHGLKSTAAGRYQLLYRYWCYYRKHMKLEGFGPLNQDRVAIQQIREQRAFAFIQSGHLSVAIARCSNIWASLPGNHYDQHQESFSSLIRAYESAGGTRV</sequence>
<dbReference type="CDD" id="cd00736">
    <property type="entry name" value="lambda_lys-like"/>
    <property type="match status" value="1"/>
</dbReference>
<accession>A0A1M7JRG1</accession>
<proteinExistence type="predicted"/>
<dbReference type="Gene3D" id="1.10.530.10">
    <property type="match status" value="1"/>
</dbReference>
<dbReference type="RefSeq" id="WP_073162127.1">
    <property type="nucleotide sequence ID" value="NZ_FRDA01000001.1"/>
</dbReference>
<evidence type="ECO:0000313" key="1">
    <source>
        <dbReference type="EMBL" id="SHM55659.1"/>
    </source>
</evidence>
<reference evidence="1 2" key="1">
    <citation type="submission" date="2016-11" db="EMBL/GenBank/DDBJ databases">
        <authorList>
            <person name="Jaros S."/>
            <person name="Januszkiewicz K."/>
            <person name="Wedrychowicz H."/>
        </authorList>
    </citation>
    <scope>NUCLEOTIDE SEQUENCE [LARGE SCALE GENOMIC DNA]</scope>
    <source>
        <strain evidence="1 2">LMG 26898</strain>
    </source>
</reference>